<gene>
    <name evidence="10" type="ORF">A9Q02_06795</name>
</gene>
<feature type="domain" description="Response regulatory" evidence="8">
    <location>
        <begin position="4"/>
        <end position="120"/>
    </location>
</feature>
<sequence>MPETILVVDDDREIVRLVCAYLEQAGFRASGVYNGETALRAIRTERPDLIVLDLMLPDRDGFEIARTVRSDPAHAQLPIIMLTARIDDTDRIVGLELGADDYVTKPFNPRELVARVRAVLRRTAGTPVATQRLTLGDLVLDLDAHRVTVAGVALELTPTEFELLALLMRNPGHAFTRTELIEQGLGYSYAGLERTVDSHIKNLRKKIERDIDAGPLIETVYGIGYRLRNL</sequence>
<dbReference type="Proteomes" id="UP000220922">
    <property type="component" value="Unassembled WGS sequence"/>
</dbReference>
<evidence type="ECO:0000256" key="3">
    <source>
        <dbReference type="ARBA" id="ARBA00023015"/>
    </source>
</evidence>
<dbReference type="EMBL" id="LYXE01000200">
    <property type="protein sequence ID" value="PDV96399.1"/>
    <property type="molecule type" value="Genomic_DNA"/>
</dbReference>
<dbReference type="PROSITE" id="PS51755">
    <property type="entry name" value="OMPR_PHOB"/>
    <property type="match status" value="1"/>
</dbReference>
<feature type="modified residue" description="4-aspartylphosphate" evidence="6">
    <location>
        <position position="53"/>
    </location>
</feature>
<dbReference type="GO" id="GO:0032993">
    <property type="term" value="C:protein-DNA complex"/>
    <property type="evidence" value="ECO:0007669"/>
    <property type="project" value="TreeGrafter"/>
</dbReference>
<dbReference type="GO" id="GO:0005829">
    <property type="term" value="C:cytosol"/>
    <property type="evidence" value="ECO:0007669"/>
    <property type="project" value="TreeGrafter"/>
</dbReference>
<dbReference type="CDD" id="cd00383">
    <property type="entry name" value="trans_reg_C"/>
    <property type="match status" value="1"/>
</dbReference>
<dbReference type="PANTHER" id="PTHR48111:SF4">
    <property type="entry name" value="DNA-BINDING DUAL TRANSCRIPTIONAL REGULATOR OMPR"/>
    <property type="match status" value="1"/>
</dbReference>
<evidence type="ECO:0000256" key="5">
    <source>
        <dbReference type="ARBA" id="ARBA00023163"/>
    </source>
</evidence>
<keyword evidence="5" id="KW-0804">Transcription</keyword>
<dbReference type="Gene3D" id="3.40.50.2300">
    <property type="match status" value="1"/>
</dbReference>
<organism evidence="10 11">
    <name type="scientific">Candidatus Chloroploca asiatica</name>
    <dbReference type="NCBI Taxonomy" id="1506545"/>
    <lineage>
        <taxon>Bacteria</taxon>
        <taxon>Bacillati</taxon>
        <taxon>Chloroflexota</taxon>
        <taxon>Chloroflexia</taxon>
        <taxon>Chloroflexales</taxon>
        <taxon>Chloroflexineae</taxon>
        <taxon>Oscillochloridaceae</taxon>
        <taxon>Candidatus Chloroploca</taxon>
    </lineage>
</organism>
<dbReference type="GO" id="GO:0006355">
    <property type="term" value="P:regulation of DNA-templated transcription"/>
    <property type="evidence" value="ECO:0007669"/>
    <property type="project" value="InterPro"/>
</dbReference>
<dbReference type="SMART" id="SM00448">
    <property type="entry name" value="REC"/>
    <property type="match status" value="1"/>
</dbReference>
<dbReference type="SUPFAM" id="SSF46894">
    <property type="entry name" value="C-terminal effector domain of the bipartite response regulators"/>
    <property type="match status" value="1"/>
</dbReference>
<dbReference type="PROSITE" id="PS50110">
    <property type="entry name" value="RESPONSE_REGULATORY"/>
    <property type="match status" value="1"/>
</dbReference>
<dbReference type="Gene3D" id="6.10.250.690">
    <property type="match status" value="1"/>
</dbReference>
<dbReference type="PANTHER" id="PTHR48111">
    <property type="entry name" value="REGULATOR OF RPOS"/>
    <property type="match status" value="1"/>
</dbReference>
<evidence type="ECO:0000313" key="11">
    <source>
        <dbReference type="Proteomes" id="UP000220922"/>
    </source>
</evidence>
<proteinExistence type="predicted"/>
<dbReference type="Pfam" id="PF00486">
    <property type="entry name" value="Trans_reg_C"/>
    <property type="match status" value="1"/>
</dbReference>
<dbReference type="GO" id="GO:0000976">
    <property type="term" value="F:transcription cis-regulatory region binding"/>
    <property type="evidence" value="ECO:0007669"/>
    <property type="project" value="TreeGrafter"/>
</dbReference>
<dbReference type="Pfam" id="PF00072">
    <property type="entry name" value="Response_reg"/>
    <property type="match status" value="1"/>
</dbReference>
<accession>A0A2H3KFF2</accession>
<dbReference type="InterPro" id="IPR001867">
    <property type="entry name" value="OmpR/PhoB-type_DNA-bd"/>
</dbReference>
<dbReference type="SMART" id="SM00862">
    <property type="entry name" value="Trans_reg_C"/>
    <property type="match status" value="1"/>
</dbReference>
<dbReference type="InterPro" id="IPR016032">
    <property type="entry name" value="Sig_transdc_resp-reg_C-effctor"/>
</dbReference>
<evidence type="ECO:0000313" key="10">
    <source>
        <dbReference type="EMBL" id="PDV96399.1"/>
    </source>
</evidence>
<evidence type="ECO:0000256" key="7">
    <source>
        <dbReference type="PROSITE-ProRule" id="PRU01091"/>
    </source>
</evidence>
<dbReference type="InterPro" id="IPR011006">
    <property type="entry name" value="CheY-like_superfamily"/>
</dbReference>
<feature type="domain" description="OmpR/PhoB-type" evidence="9">
    <location>
        <begin position="130"/>
        <end position="229"/>
    </location>
</feature>
<evidence type="ECO:0000256" key="1">
    <source>
        <dbReference type="ARBA" id="ARBA00022553"/>
    </source>
</evidence>
<dbReference type="GO" id="GO:0000156">
    <property type="term" value="F:phosphorelay response regulator activity"/>
    <property type="evidence" value="ECO:0007669"/>
    <property type="project" value="TreeGrafter"/>
</dbReference>
<evidence type="ECO:0000259" key="9">
    <source>
        <dbReference type="PROSITE" id="PS51755"/>
    </source>
</evidence>
<comment type="caution">
    <text evidence="10">The sequence shown here is derived from an EMBL/GenBank/DDBJ whole genome shotgun (WGS) entry which is preliminary data.</text>
</comment>
<feature type="DNA-binding region" description="OmpR/PhoB-type" evidence="7">
    <location>
        <begin position="130"/>
        <end position="229"/>
    </location>
</feature>
<evidence type="ECO:0000259" key="8">
    <source>
        <dbReference type="PROSITE" id="PS50110"/>
    </source>
</evidence>
<dbReference type="RefSeq" id="WP_097655434.1">
    <property type="nucleotide sequence ID" value="NZ_LYXE01000200.1"/>
</dbReference>
<evidence type="ECO:0000256" key="2">
    <source>
        <dbReference type="ARBA" id="ARBA00023012"/>
    </source>
</evidence>
<evidence type="ECO:0000256" key="6">
    <source>
        <dbReference type="PROSITE-ProRule" id="PRU00169"/>
    </source>
</evidence>
<dbReference type="AlphaFoldDB" id="A0A2H3KFF2"/>
<evidence type="ECO:0000256" key="4">
    <source>
        <dbReference type="ARBA" id="ARBA00023125"/>
    </source>
</evidence>
<dbReference type="SUPFAM" id="SSF52172">
    <property type="entry name" value="CheY-like"/>
    <property type="match status" value="1"/>
</dbReference>
<dbReference type="InterPro" id="IPR036388">
    <property type="entry name" value="WH-like_DNA-bd_sf"/>
</dbReference>
<dbReference type="FunFam" id="1.10.10.10:FF:000018">
    <property type="entry name" value="DNA-binding response regulator ResD"/>
    <property type="match status" value="1"/>
</dbReference>
<reference evidence="10 11" key="1">
    <citation type="submission" date="2016-05" db="EMBL/GenBank/DDBJ databases">
        <authorList>
            <person name="Lavstsen T."/>
            <person name="Jespersen J.S."/>
        </authorList>
    </citation>
    <scope>NUCLEOTIDE SEQUENCE [LARGE SCALE GENOMIC DNA]</scope>
    <source>
        <strain evidence="10 11">B7-9</strain>
    </source>
</reference>
<keyword evidence="11" id="KW-1185">Reference proteome</keyword>
<name>A0A2H3KFF2_9CHLR</name>
<dbReference type="Gene3D" id="1.10.10.10">
    <property type="entry name" value="Winged helix-like DNA-binding domain superfamily/Winged helix DNA-binding domain"/>
    <property type="match status" value="1"/>
</dbReference>
<keyword evidence="3" id="KW-0805">Transcription regulation</keyword>
<keyword evidence="4 7" id="KW-0238">DNA-binding</keyword>
<keyword evidence="2" id="KW-0902">Two-component regulatory system</keyword>
<dbReference type="InterPro" id="IPR001789">
    <property type="entry name" value="Sig_transdc_resp-reg_receiver"/>
</dbReference>
<keyword evidence="1 6" id="KW-0597">Phosphoprotein</keyword>
<dbReference type="InterPro" id="IPR039420">
    <property type="entry name" value="WalR-like"/>
</dbReference>
<dbReference type="OrthoDB" id="9792810at2"/>
<dbReference type="FunFam" id="3.40.50.2300:FF:000001">
    <property type="entry name" value="DNA-binding response regulator PhoB"/>
    <property type="match status" value="1"/>
</dbReference>
<protein>
    <submittedName>
        <fullName evidence="10">DNA-binding response regulator</fullName>
    </submittedName>
</protein>